<dbReference type="NCBIfam" id="NF009275">
    <property type="entry name" value="PRK12632.1"/>
    <property type="match status" value="1"/>
</dbReference>
<dbReference type="GO" id="GO:0071978">
    <property type="term" value="P:bacterial-type flagellum-dependent swarming motility"/>
    <property type="evidence" value="ECO:0007669"/>
    <property type="project" value="TreeGrafter"/>
</dbReference>
<reference evidence="9 10" key="1">
    <citation type="submission" date="2016-10" db="EMBL/GenBank/DDBJ databases">
        <authorList>
            <person name="de Groot N.N."/>
        </authorList>
    </citation>
    <scope>NUCLEOTIDE SEQUENCE [LARGE SCALE GENOMIC DNA]</scope>
    <source>
        <strain evidence="9 10">DSM 17862</strain>
    </source>
</reference>
<dbReference type="AlphaFoldDB" id="A0A1I0AD52"/>
<dbReference type="STRING" id="364199.SAMN04489858_102180"/>
<evidence type="ECO:0000313" key="9">
    <source>
        <dbReference type="EMBL" id="SES91628.1"/>
    </source>
</evidence>
<evidence type="ECO:0000256" key="3">
    <source>
        <dbReference type="ARBA" id="ARBA00014376"/>
    </source>
</evidence>
<dbReference type="RefSeq" id="WP_090732457.1">
    <property type="nucleotide sequence ID" value="NZ_CP177219.1"/>
</dbReference>
<evidence type="ECO:0000313" key="10">
    <source>
        <dbReference type="Proteomes" id="UP000199180"/>
    </source>
</evidence>
<evidence type="ECO:0000256" key="6">
    <source>
        <dbReference type="PIRNR" id="PIRNR002889"/>
    </source>
</evidence>
<keyword evidence="9" id="KW-0966">Cell projection</keyword>
<dbReference type="Pfam" id="PF06429">
    <property type="entry name" value="Flg_bbr_C"/>
    <property type="match status" value="1"/>
</dbReference>
<protein>
    <recommendedName>
        <fullName evidence="3 6">Flagellar basal body rod protein FlgB</fullName>
    </recommendedName>
</protein>
<evidence type="ECO:0000256" key="4">
    <source>
        <dbReference type="ARBA" id="ARBA00023143"/>
    </source>
</evidence>
<evidence type="ECO:0000256" key="1">
    <source>
        <dbReference type="ARBA" id="ARBA00004117"/>
    </source>
</evidence>
<dbReference type="Pfam" id="PF00460">
    <property type="entry name" value="Flg_bb_rod"/>
    <property type="match status" value="1"/>
</dbReference>
<comment type="similarity">
    <text evidence="2 6">Belongs to the flagella basal body rod proteins family.</text>
</comment>
<dbReference type="GO" id="GO:0030694">
    <property type="term" value="C:bacterial-type flagellum basal body, rod"/>
    <property type="evidence" value="ECO:0007669"/>
    <property type="project" value="InterPro"/>
</dbReference>
<evidence type="ECO:0000256" key="2">
    <source>
        <dbReference type="ARBA" id="ARBA00009677"/>
    </source>
</evidence>
<gene>
    <name evidence="9" type="ORF">SAMN04489858_102180</name>
</gene>
<feature type="domain" description="Flagellar basal-body/hook protein C-terminal" evidence="8">
    <location>
        <begin position="83"/>
        <end position="127"/>
    </location>
</feature>
<dbReference type="PANTHER" id="PTHR30435">
    <property type="entry name" value="FLAGELLAR PROTEIN"/>
    <property type="match status" value="1"/>
</dbReference>
<evidence type="ECO:0000259" key="7">
    <source>
        <dbReference type="Pfam" id="PF00460"/>
    </source>
</evidence>
<dbReference type="InterPro" id="IPR006300">
    <property type="entry name" value="FlgB"/>
</dbReference>
<comment type="function">
    <text evidence="5 6">Structural component of flagellum, the bacterial motility apparatus. Part of the rod structure of flagellar basal body.</text>
</comment>
<evidence type="ECO:0000256" key="5">
    <source>
        <dbReference type="ARBA" id="ARBA00024934"/>
    </source>
</evidence>
<dbReference type="PANTHER" id="PTHR30435:SF19">
    <property type="entry name" value="FLAGELLAR BASAL-BODY ROD PROTEIN FLGG"/>
    <property type="match status" value="1"/>
</dbReference>
<keyword evidence="4 6" id="KW-0975">Bacterial flagellum</keyword>
<dbReference type="PIRSF" id="PIRSF002889">
    <property type="entry name" value="Rod_FlgB"/>
    <property type="match status" value="1"/>
</dbReference>
<comment type="subcellular location">
    <subcellularLocation>
        <location evidence="1 6">Bacterial flagellum basal body</location>
    </subcellularLocation>
</comment>
<dbReference type="InterPro" id="IPR001444">
    <property type="entry name" value="Flag_bb_rod_N"/>
</dbReference>
<keyword evidence="9" id="KW-0282">Flagellum</keyword>
<feature type="domain" description="Flagellar basal body rod protein N-terminal" evidence="7">
    <location>
        <begin position="8"/>
        <end position="38"/>
    </location>
</feature>
<comment type="subunit">
    <text evidence="6">The basal body constitutes a major portion of the flagellar organelle and consists of a number of rings mounted on a central rod.</text>
</comment>
<evidence type="ECO:0000259" key="8">
    <source>
        <dbReference type="Pfam" id="PF06429"/>
    </source>
</evidence>
<accession>A0A1I0AD52</accession>
<dbReference type="InterPro" id="IPR010930">
    <property type="entry name" value="Flg_bb/hook_C_dom"/>
</dbReference>
<organism evidence="9 10">
    <name type="scientific">Paracoccus homiensis</name>
    <dbReference type="NCBI Taxonomy" id="364199"/>
    <lineage>
        <taxon>Bacteria</taxon>
        <taxon>Pseudomonadati</taxon>
        <taxon>Pseudomonadota</taxon>
        <taxon>Alphaproteobacteria</taxon>
        <taxon>Rhodobacterales</taxon>
        <taxon>Paracoccaceae</taxon>
        <taxon>Paracoccus</taxon>
    </lineage>
</organism>
<keyword evidence="10" id="KW-1185">Reference proteome</keyword>
<dbReference type="Proteomes" id="UP000199180">
    <property type="component" value="Unassembled WGS sequence"/>
</dbReference>
<dbReference type="EMBL" id="FOHO01000002">
    <property type="protein sequence ID" value="SES91628.1"/>
    <property type="molecule type" value="Genomic_DNA"/>
</dbReference>
<name>A0A1I0AD52_9RHOB</name>
<proteinExistence type="inferred from homology"/>
<keyword evidence="9" id="KW-0969">Cilium</keyword>
<dbReference type="OrthoDB" id="9813951at2"/>
<sequence length="130" mass="14795">MNEHVTPLRLAASGMRAQSERLRHTAENIANTDTPGYRRKLVSFEEAIRFGRPTGEVEASRTRLDRSELPQVYDPSHPMADEQGYYQGSNVDLIVEIADSREAGRSYEANLRVFEQSRQMGSSLLDLLRR</sequence>